<feature type="region of interest" description="Disordered" evidence="5">
    <location>
        <begin position="214"/>
        <end position="346"/>
    </location>
</feature>
<proteinExistence type="inferred from homology"/>
<feature type="compositionally biased region" description="Polar residues" evidence="5">
    <location>
        <begin position="457"/>
        <end position="467"/>
    </location>
</feature>
<reference evidence="6 7" key="1">
    <citation type="submission" date="2024-09" db="EMBL/GenBank/DDBJ databases">
        <title>Chromosome-scale assembly of Riccia fluitans.</title>
        <authorList>
            <person name="Paukszto L."/>
            <person name="Sawicki J."/>
            <person name="Karawczyk K."/>
            <person name="Piernik-Szablinska J."/>
            <person name="Szczecinska M."/>
            <person name="Mazdziarz M."/>
        </authorList>
    </citation>
    <scope>NUCLEOTIDE SEQUENCE [LARGE SCALE GENOMIC DNA]</scope>
    <source>
        <strain evidence="6">Rf_01</strain>
        <tissue evidence="6">Aerial parts of the thallus</tissue>
    </source>
</reference>
<evidence type="ECO:0000256" key="1">
    <source>
        <dbReference type="ARBA" id="ARBA00004123"/>
    </source>
</evidence>
<dbReference type="GO" id="GO:0006457">
    <property type="term" value="P:protein folding"/>
    <property type="evidence" value="ECO:0007669"/>
    <property type="project" value="UniProtKB-ARBA"/>
</dbReference>
<comment type="caution">
    <text evidence="6">The sequence shown here is derived from an EMBL/GenBank/DDBJ whole genome shotgun (WGS) entry which is preliminary data.</text>
</comment>
<feature type="compositionally biased region" description="Basic and acidic residues" evidence="5">
    <location>
        <begin position="429"/>
        <end position="456"/>
    </location>
</feature>
<dbReference type="InterPro" id="IPR052255">
    <property type="entry name" value="RNA_pol_II_subunit5-mediator"/>
</dbReference>
<evidence type="ECO:0000256" key="4">
    <source>
        <dbReference type="SAM" id="Coils"/>
    </source>
</evidence>
<comment type="subcellular location">
    <subcellularLocation>
        <location evidence="1">Nucleus</location>
    </subcellularLocation>
</comment>
<feature type="coiled-coil region" evidence="4">
    <location>
        <begin position="105"/>
        <end position="139"/>
    </location>
</feature>
<protein>
    <submittedName>
        <fullName evidence="6">Uncharacterized protein</fullName>
    </submittedName>
</protein>
<dbReference type="SUPFAM" id="SSF46579">
    <property type="entry name" value="Prefoldin"/>
    <property type="match status" value="1"/>
</dbReference>
<dbReference type="EMBL" id="JBHFFA010000007">
    <property type="protein sequence ID" value="KAL2613704.1"/>
    <property type="molecule type" value="Genomic_DNA"/>
</dbReference>
<feature type="compositionally biased region" description="Acidic residues" evidence="5">
    <location>
        <begin position="268"/>
        <end position="299"/>
    </location>
</feature>
<dbReference type="AlphaFoldDB" id="A0ABD1XXN9"/>
<evidence type="ECO:0000313" key="7">
    <source>
        <dbReference type="Proteomes" id="UP001605036"/>
    </source>
</evidence>
<comment type="similarity">
    <text evidence="3">Belongs to the RNA polymerase II subunit 5-mediating protein family.</text>
</comment>
<feature type="region of interest" description="Disordered" evidence="5">
    <location>
        <begin position="415"/>
        <end position="535"/>
    </location>
</feature>
<feature type="coiled-coil region" evidence="4">
    <location>
        <begin position="18"/>
        <end position="55"/>
    </location>
</feature>
<dbReference type="CDD" id="cd23159">
    <property type="entry name" value="Prefoldin_URI1"/>
    <property type="match status" value="1"/>
</dbReference>
<organism evidence="6 7">
    <name type="scientific">Riccia fluitans</name>
    <dbReference type="NCBI Taxonomy" id="41844"/>
    <lineage>
        <taxon>Eukaryota</taxon>
        <taxon>Viridiplantae</taxon>
        <taxon>Streptophyta</taxon>
        <taxon>Embryophyta</taxon>
        <taxon>Marchantiophyta</taxon>
        <taxon>Marchantiopsida</taxon>
        <taxon>Marchantiidae</taxon>
        <taxon>Marchantiales</taxon>
        <taxon>Ricciaceae</taxon>
        <taxon>Riccia</taxon>
    </lineage>
</organism>
<sequence>MMSVPKGTVVPLSDTISVAEAEKAARQVKEEIEKQQEYLRELQGYRDEAKTLSKLVTGLPDSVSYSIMVPFGKAAFFPGRLIHTNEFLVLLGEGYWSERSAKQTVGILERRNEFLQNKIANIESHIADLEAEASFASNTAAEAKAGVVEIREQILEGADERSKSAMTRSENFDLARSKLQSEARHLASPSYSAVEEDEEHSRIIARIEALEAAEEAAVTTSDEEGMSDQEGSTSNEEDVDDAEAITKSGSYLSKEQKANLIKRLNMSEAEDFDGGDSDEDSGSGTEEEYDLEEDEEEDKEDRMHTRHSLNVGADPVRSDQGKGVIDVQADGSKKAPRPLSRFGREVQSVRERLDSELASRMFASPSQGIAEKLTPSVGDRDASCSGLEIPNMRGEKELQKELTEWRARETEMQGFVLGPEAEGSSAVEPKIDQKIDQKLDKPERSNTMKSTDDQKTWKPTTRQTQAFTGKVTEHISRPTFPGRTGPVIEQRTPVTVQRVAGQVYERITGPSSKSEQVEEPPAKPVSKFKQRRQGL</sequence>
<feature type="region of interest" description="Disordered" evidence="5">
    <location>
        <begin position="369"/>
        <end position="396"/>
    </location>
</feature>
<dbReference type="PANTHER" id="PTHR15111">
    <property type="entry name" value="RNA POLYMERASE II SUBUNIT 5-MEDIATING PROTEIN NNX3"/>
    <property type="match status" value="1"/>
</dbReference>
<evidence type="ECO:0000256" key="3">
    <source>
        <dbReference type="ARBA" id="ARBA00038295"/>
    </source>
</evidence>
<dbReference type="GO" id="GO:0009409">
    <property type="term" value="P:response to cold"/>
    <property type="evidence" value="ECO:0007669"/>
    <property type="project" value="UniProtKB-ARBA"/>
</dbReference>
<keyword evidence="2" id="KW-0539">Nucleus</keyword>
<accession>A0ABD1XXN9</accession>
<name>A0ABD1XXN9_9MARC</name>
<dbReference type="Proteomes" id="UP001605036">
    <property type="component" value="Unassembled WGS sequence"/>
</dbReference>
<dbReference type="Pfam" id="PF02996">
    <property type="entry name" value="Prefoldin"/>
    <property type="match status" value="1"/>
</dbReference>
<dbReference type="PANTHER" id="PTHR15111:SF0">
    <property type="entry name" value="UNCONVENTIONAL PREFOLDIN RPB5 INTERACTOR 1"/>
    <property type="match status" value="1"/>
</dbReference>
<dbReference type="Gene3D" id="1.10.287.370">
    <property type="match status" value="1"/>
</dbReference>
<evidence type="ECO:0000256" key="5">
    <source>
        <dbReference type="SAM" id="MobiDB-lite"/>
    </source>
</evidence>
<gene>
    <name evidence="6" type="ORF">R1flu_025396</name>
</gene>
<keyword evidence="4" id="KW-0175">Coiled coil</keyword>
<keyword evidence="7" id="KW-1185">Reference proteome</keyword>
<evidence type="ECO:0000256" key="2">
    <source>
        <dbReference type="ARBA" id="ARBA00023242"/>
    </source>
</evidence>
<dbReference type="InterPro" id="IPR004127">
    <property type="entry name" value="Prefoldin_subunit_alpha"/>
</dbReference>
<feature type="compositionally biased region" description="Basic residues" evidence="5">
    <location>
        <begin position="526"/>
        <end position="535"/>
    </location>
</feature>
<dbReference type="GO" id="GO:0005634">
    <property type="term" value="C:nucleus"/>
    <property type="evidence" value="ECO:0007669"/>
    <property type="project" value="UniProtKB-SubCell"/>
</dbReference>
<evidence type="ECO:0000313" key="6">
    <source>
        <dbReference type="EMBL" id="KAL2613704.1"/>
    </source>
</evidence>
<dbReference type="InterPro" id="IPR009053">
    <property type="entry name" value="Prefoldin"/>
</dbReference>